<keyword evidence="2" id="KW-0472">Membrane</keyword>
<dbReference type="InterPro" id="IPR052710">
    <property type="entry name" value="CAAX_protease"/>
</dbReference>
<dbReference type="PANTHER" id="PTHR36435:SF1">
    <property type="entry name" value="CAAX AMINO TERMINAL PROTEASE FAMILY PROTEIN"/>
    <property type="match status" value="1"/>
</dbReference>
<dbReference type="RefSeq" id="WP_125553852.1">
    <property type="nucleotide sequence ID" value="NZ_JBHSSL010000003.1"/>
</dbReference>
<keyword evidence="4" id="KW-0378">Hydrolase</keyword>
<dbReference type="Proteomes" id="UP001596289">
    <property type="component" value="Unassembled WGS sequence"/>
</dbReference>
<feature type="transmembrane region" description="Helical" evidence="2">
    <location>
        <begin position="7"/>
        <end position="31"/>
    </location>
</feature>
<reference evidence="5" key="1">
    <citation type="journal article" date="2019" name="Int. J. Syst. Evol. Microbiol.">
        <title>The Global Catalogue of Microorganisms (GCM) 10K type strain sequencing project: providing services to taxonomists for standard genome sequencing and annotation.</title>
        <authorList>
            <consortium name="The Broad Institute Genomics Platform"/>
            <consortium name="The Broad Institute Genome Sequencing Center for Infectious Disease"/>
            <person name="Wu L."/>
            <person name="Ma J."/>
        </authorList>
    </citation>
    <scope>NUCLEOTIDE SEQUENCE [LARGE SCALE GENOMIC DNA]</scope>
    <source>
        <strain evidence="5">CCM 8904</strain>
    </source>
</reference>
<feature type="transmembrane region" description="Helical" evidence="2">
    <location>
        <begin position="192"/>
        <end position="211"/>
    </location>
</feature>
<dbReference type="PANTHER" id="PTHR36435">
    <property type="entry name" value="SLR1288 PROTEIN"/>
    <property type="match status" value="1"/>
</dbReference>
<dbReference type="EMBL" id="JBHSSL010000003">
    <property type="protein sequence ID" value="MFC6169027.1"/>
    <property type="molecule type" value="Genomic_DNA"/>
</dbReference>
<evidence type="ECO:0000313" key="5">
    <source>
        <dbReference type="Proteomes" id="UP001596289"/>
    </source>
</evidence>
<evidence type="ECO:0000313" key="4">
    <source>
        <dbReference type="EMBL" id="MFC6169027.1"/>
    </source>
</evidence>
<name>A0ABW1RC38_9LACO</name>
<comment type="caution">
    <text evidence="4">The sequence shown here is derived from an EMBL/GenBank/DDBJ whole genome shotgun (WGS) entry which is preliminary data.</text>
</comment>
<proteinExistence type="inferred from homology"/>
<dbReference type="EC" id="3.4.-.-" evidence="4"/>
<evidence type="ECO:0000256" key="1">
    <source>
        <dbReference type="ARBA" id="ARBA00009067"/>
    </source>
</evidence>
<dbReference type="InterPro" id="IPR003675">
    <property type="entry name" value="Rce1/LyrA-like_dom"/>
</dbReference>
<feature type="transmembrane region" description="Helical" evidence="2">
    <location>
        <begin position="147"/>
        <end position="165"/>
    </location>
</feature>
<gene>
    <name evidence="4" type="ORF">ACFQGP_00295</name>
</gene>
<feature type="transmembrane region" description="Helical" evidence="2">
    <location>
        <begin position="37"/>
        <end position="54"/>
    </location>
</feature>
<keyword evidence="2" id="KW-0812">Transmembrane</keyword>
<dbReference type="GO" id="GO:0016787">
    <property type="term" value="F:hydrolase activity"/>
    <property type="evidence" value="ECO:0007669"/>
    <property type="project" value="UniProtKB-KW"/>
</dbReference>
<keyword evidence="2" id="KW-1133">Transmembrane helix</keyword>
<feature type="transmembrane region" description="Helical" evidence="2">
    <location>
        <begin position="115"/>
        <end position="135"/>
    </location>
</feature>
<sequence length="212" mass="23255">MIRKISANLAIGAGLFLLPFVIQFNGIGVVVSTANGWIILPLVLIFAGLIWLLLKISRQLSFELLAAPFTGRMVLGAILIAVLLTTIALGLDYLWPSSHSNNQYLSQQFLSPDHLHFWITVVTVNLTSPVLEEVVFRGLILQFIQKISHSAVAGLVIAAVFFAYSHNGDPLDPVYLIDGLGLGYLFLRTQNIGATIICHQVMNLLATLQLFM</sequence>
<feature type="transmembrane region" description="Helical" evidence="2">
    <location>
        <begin position="74"/>
        <end position="95"/>
    </location>
</feature>
<keyword evidence="5" id="KW-1185">Reference proteome</keyword>
<evidence type="ECO:0000256" key="2">
    <source>
        <dbReference type="SAM" id="Phobius"/>
    </source>
</evidence>
<accession>A0ABW1RC38</accession>
<protein>
    <submittedName>
        <fullName evidence="4">CPBP family intramembrane glutamic endopeptidase</fullName>
        <ecNumber evidence="4">3.4.-.-</ecNumber>
    </submittedName>
</protein>
<feature type="domain" description="CAAX prenyl protease 2/Lysostaphin resistance protein A-like" evidence="3">
    <location>
        <begin position="116"/>
        <end position="205"/>
    </location>
</feature>
<dbReference type="Pfam" id="PF02517">
    <property type="entry name" value="Rce1-like"/>
    <property type="match status" value="1"/>
</dbReference>
<organism evidence="4 5">
    <name type="scientific">Loigolactobacillus jiayinensis</name>
    <dbReference type="NCBI Taxonomy" id="2486016"/>
    <lineage>
        <taxon>Bacteria</taxon>
        <taxon>Bacillati</taxon>
        <taxon>Bacillota</taxon>
        <taxon>Bacilli</taxon>
        <taxon>Lactobacillales</taxon>
        <taxon>Lactobacillaceae</taxon>
        <taxon>Loigolactobacillus</taxon>
    </lineage>
</organism>
<comment type="similarity">
    <text evidence="1">Belongs to the UPF0177 family.</text>
</comment>
<evidence type="ECO:0000259" key="3">
    <source>
        <dbReference type="Pfam" id="PF02517"/>
    </source>
</evidence>